<dbReference type="NCBIfam" id="TIGR01643">
    <property type="entry name" value="YD_repeat_2x"/>
    <property type="match status" value="13"/>
</dbReference>
<dbReference type="PANTHER" id="PTHR32305:SF15">
    <property type="entry name" value="PROTEIN RHSA-RELATED"/>
    <property type="match status" value="1"/>
</dbReference>
<accession>A0ABV0GNV2</accession>
<dbReference type="SUPFAM" id="SSF69304">
    <property type="entry name" value="Tricorn protease N-terminal domain"/>
    <property type="match status" value="1"/>
</dbReference>
<dbReference type="InterPro" id="IPR006530">
    <property type="entry name" value="YD"/>
</dbReference>
<gene>
    <name evidence="5" type="ORF">V3C41_03925</name>
</gene>
<keyword evidence="6" id="KW-1185">Reference proteome</keyword>
<dbReference type="RefSeq" id="WP_347781892.1">
    <property type="nucleotide sequence ID" value="NZ_JBBMFV010000004.1"/>
</dbReference>
<dbReference type="Proteomes" id="UP001448614">
    <property type="component" value="Unassembled WGS sequence"/>
</dbReference>
<dbReference type="Pfam" id="PF20148">
    <property type="entry name" value="DUF6531"/>
    <property type="match status" value="1"/>
</dbReference>
<sequence>MTEFVEMPLLPDSDGAHGGRFVYGVAESVKGAFESAASRVDEHSGSRTPLVSSAGEDFRGHFSEVFAANAVTASRDAESLAAALRKVAEYVGTMIERAREEDDRRRENNEWVRRHNNRNWLEQFGDSLWGEEARPNMEPGSGPSFPSEAPASGSRETPGPGGGFGGGVSSARPESLRTFAAGSRGLDEGIASVPGSLESELSSFADRCGWGRIDAAGVVSAFRQYLQANEADAGWALVVADAFAAAGAEGAVSTLSDAAVNEALAAAGVSGTRTGLVIDPPTAAGAMPSSGYANDPVNTATGNFIEPETDLGFAGAAADLAVTRMYNSLGSGLDTVGVFGPGWASVLDQHLALTDEGCRWVMADGRAVDFPREGAGWARAVGENYWLTRHPVEEPCLAELTSVPEGVTEVLVVTDNQGGWWAYTTAGVWLGTGAGPGRTISAHRSEPAASVAETAVDGDGLGVVCRLVHVRGRFVDFDYVDGVVGVVRGSDGRRVEYGYDAEGRLVTVGTETGTRRYGWNEQGLIGSVVSAAGVVEAENTYDEAGRVIMQVTQHGRRTRFAYLPGRVTVVSDEDGSRSNSWVADAKGRLVGVLDAEDRRQSMSYDGHGNLVSLTERDGAVTVHGYDTRGRKIRTVTPEGADLSYGWDEQDRITTLVTASGATVTYEYADELSRDPSVVLDPLGGRTELQWRDGLLTQVTDPVGVMIGFEYDEFGDLTATRNAAGDTARIVRDRAGRPVTAVSPSGAETQFGYDEAGMLVRRVDPDGAVWAFEHDTAGRTTAVVAPDGGRTVFEYAPNGELSRTTDPLGRSIERVVDELGNLTGAVLPDGGRWGFTHDNLSRLVGVTDPAGHDWVREYDTVGALTAVVDPTGVRTGAVTDRAAGTASLTDAFASSTLSFDEYGRPTKIESVDGSAELITYDGAGNPVELVDGEGGLTVLGRDAAGKITSITSPTGAVTRFEYDHCGRPWKSIDPVGAVTELSYDVDQRLTARRLPTGEVETFAYDACGRLTAKHTPGDGTARYGYDKVGRLSFAQDSWYGTRRFEYNLAGELVATINGVGGRTKFEYDTRGRLTRITDPTGGVTTRTYTATDQVDSVTDPLGRVTTATYDAAGRQLSQTDPDGHTTTWAYDAAGREASTSVDGALIAAIERDLAGRRVVITDHLSGAGYAVEHELCFDRRGLLTRKSNGTGTGSQVLGWEYDGDGNRTAFTDPTGTTTRYTRDAAGRVVKVSNPLLGDAAFTHDASGRITTATAGQYSQEWVYRGGNLSEHTRTTTADNGTNPPGAADVTLIGREDGGRITGLSRGGVVTRYGYDTAGQMVSATTTMTGSEASGSVVGWEYDAGGRLLRETTPTGARTFAYDAAGQLLAVTDPDGARTEYVYDGLGRRVRVIDPDGSWTEYAWGPTGYLTGTIEKDPDGAEQNRHRLHVDALGELATVDGTPLWWDTAAPVPTLAGANSTQVVSLPGGVTGIGDAWTAPGWRAARPTDQHDPWAVLGTPTTPNPGSPATTSTGVGSAAGFGGVLPAGIGLTAGGGIDIAGLEWLGKRAYDPATRGFLSTDPLAPVLGAGWDGNPYSYAGNNPLNTTDPTGLKPLTDADLKAYDGSSRGAIAATGDWLGDNWEYVVGGAAVVGGAVLMFVPGGQLAGMGLMSFGADVVIQKATTGQVNWGNAIGSGVMGVAGGGVGMMVTKSASLVVGRVVAGQAARSMASNVATSTLTRATGNAAVIARRFGANLLKDMVGSGAAGGVAGTVDYVRERVQKGGPWTAQGLLGSAAGGASTGVISGALSPAAGHAATKGLQVVSSMGINTGAGFAGEMVKSGVNGEAFNPAKALLSSSMAGTSASTASALRGLAPQGYRELVGTSTSAPIDYFTKTNVSTEVLNGAIGLTANAVVDESWK</sequence>
<evidence type="ECO:0000259" key="3">
    <source>
        <dbReference type="Pfam" id="PF20148"/>
    </source>
</evidence>
<feature type="domain" description="DUF6531" evidence="3">
    <location>
        <begin position="295"/>
        <end position="370"/>
    </location>
</feature>
<feature type="compositionally biased region" description="Gly residues" evidence="2">
    <location>
        <begin position="159"/>
        <end position="168"/>
    </location>
</feature>
<keyword evidence="1" id="KW-0677">Repeat</keyword>
<evidence type="ECO:0000259" key="4">
    <source>
        <dbReference type="Pfam" id="PF25023"/>
    </source>
</evidence>
<reference evidence="5 6" key="1">
    <citation type="journal article" date="2024" name="Appl. Microbiol. Biotechnol.">
        <title>Biosynthetic gene clusters with biotechnological applications in novel Antarctic isolates from Actinomycetota.</title>
        <authorList>
            <person name="Bruna P."/>
            <person name="Nunez-Montero K."/>
            <person name="Contreras M.J."/>
            <person name="Leal K."/>
            <person name="Garcia M."/>
            <person name="Abanto M."/>
            <person name="Barrientos L."/>
        </authorList>
    </citation>
    <scope>NUCLEOTIDE SEQUENCE [LARGE SCALE GENOMIC DNA]</scope>
    <source>
        <strain evidence="5 6">Se16.17</strain>
    </source>
</reference>
<dbReference type="InterPro" id="IPR022385">
    <property type="entry name" value="Rhs_assc_core"/>
</dbReference>
<dbReference type="InterPro" id="IPR056823">
    <property type="entry name" value="TEN-like_YD-shell"/>
</dbReference>
<dbReference type="Pfam" id="PF25023">
    <property type="entry name" value="TEN_YD-shell"/>
    <property type="match status" value="1"/>
</dbReference>
<dbReference type="PANTHER" id="PTHR32305">
    <property type="match status" value="1"/>
</dbReference>
<dbReference type="EMBL" id="JBBMFV010000004">
    <property type="protein sequence ID" value="MEO3940211.1"/>
    <property type="molecule type" value="Genomic_DNA"/>
</dbReference>
<dbReference type="InterPro" id="IPR031325">
    <property type="entry name" value="RHS_repeat"/>
</dbReference>
<proteinExistence type="predicted"/>
<dbReference type="Gene3D" id="2.180.10.10">
    <property type="entry name" value="RHS repeat-associated core"/>
    <property type="match status" value="5"/>
</dbReference>
<dbReference type="NCBIfam" id="TIGR03696">
    <property type="entry name" value="Rhs_assc_core"/>
    <property type="match status" value="1"/>
</dbReference>
<evidence type="ECO:0000313" key="6">
    <source>
        <dbReference type="Proteomes" id="UP001448614"/>
    </source>
</evidence>
<dbReference type="InterPro" id="IPR045351">
    <property type="entry name" value="DUF6531"/>
</dbReference>
<dbReference type="Pfam" id="PF05593">
    <property type="entry name" value="RHS_repeat"/>
    <property type="match status" value="10"/>
</dbReference>
<feature type="domain" description="Teneurin-like YD-shell" evidence="4">
    <location>
        <begin position="494"/>
        <end position="598"/>
    </location>
</feature>
<comment type="caution">
    <text evidence="5">The sequence shown here is derived from an EMBL/GenBank/DDBJ whole genome shotgun (WGS) entry which is preliminary data.</text>
</comment>
<evidence type="ECO:0000256" key="2">
    <source>
        <dbReference type="SAM" id="MobiDB-lite"/>
    </source>
</evidence>
<evidence type="ECO:0000256" key="1">
    <source>
        <dbReference type="ARBA" id="ARBA00022737"/>
    </source>
</evidence>
<protein>
    <submittedName>
        <fullName evidence="5">DUF6531 domain-containing protein</fullName>
    </submittedName>
</protein>
<dbReference type="InterPro" id="IPR050708">
    <property type="entry name" value="T6SS_VgrG/RHS"/>
</dbReference>
<name>A0ABV0GNV2_PAENI</name>
<feature type="region of interest" description="Disordered" evidence="2">
    <location>
        <begin position="131"/>
        <end position="171"/>
    </location>
</feature>
<organism evidence="5 6">
    <name type="scientific">Paenarthrobacter nicotinovorans</name>
    <name type="common">Arthrobacter nicotinovorans</name>
    <dbReference type="NCBI Taxonomy" id="29320"/>
    <lineage>
        <taxon>Bacteria</taxon>
        <taxon>Bacillati</taxon>
        <taxon>Actinomycetota</taxon>
        <taxon>Actinomycetes</taxon>
        <taxon>Micrococcales</taxon>
        <taxon>Micrococcaceae</taxon>
        <taxon>Paenarthrobacter</taxon>
    </lineage>
</organism>
<evidence type="ECO:0000313" key="5">
    <source>
        <dbReference type="EMBL" id="MEO3940211.1"/>
    </source>
</evidence>